<organism evidence="2 3">
    <name type="scientific">Tetrahymena thermophila (strain SB210)</name>
    <dbReference type="NCBI Taxonomy" id="312017"/>
    <lineage>
        <taxon>Eukaryota</taxon>
        <taxon>Sar</taxon>
        <taxon>Alveolata</taxon>
        <taxon>Ciliophora</taxon>
        <taxon>Intramacronucleata</taxon>
        <taxon>Oligohymenophorea</taxon>
        <taxon>Hymenostomatida</taxon>
        <taxon>Tetrahymenina</taxon>
        <taxon>Tetrahymenidae</taxon>
        <taxon>Tetrahymena</taxon>
    </lineage>
</organism>
<feature type="region of interest" description="Disordered" evidence="1">
    <location>
        <begin position="549"/>
        <end position="569"/>
    </location>
</feature>
<sequence>MSQEQTVLESNAIQSLQELYSDDGEESYVDDNLKVKSPAFSGWDSPHKNHLQFYSEQAERSKSNKRAFESPVKAKSTLSHLSENLQRYHFQAFHLKKESVTDEKQEASLNKNQEQILSYQNRKIQFQRNKFNRYTVTEGMKQEEEEKYEEIIQQNGLEPFDYYTDSVSQNTFKKQAKFQDSQYQDQHLSKTSKSFSIYTEQNLTCDSVQTEQSSRYNYRRNSRQNFCSSKLQEHRQQANLSVNNINLYQIEETAHPNKDYKSSFRTIWKRQEKLSKSQSRKGSLEQISEKNLPCSYQSRLETESCQQINQSIEHIDPSQLKENLAEEEKEFQIQKCLLKPETIRLKNICQKSNSSIQKEKHSDFQLFDNSKIQTIFNSNSESENSTQESTRKSSAKSVLLNSNIDKNFTYSKKDLHAIQSNIDLCQKNSKNDQQKHIINQNEESNILVSDLIVPIHNRVKTEQQPRKKQNINRPISNHCSNLQQQNGAAYCDNQMRLFHKVSIDESIQLDQQQTTQNFYKSQVNTNQEINHKSFKQYNIPVTLRSRSLQKRQFNSRKTSNASTNSRNNSTTINDTLLFNIYKPHQVPEIQQKINAYIQSQEEQLKIQYSQNQNYQINDQQNKYIIQSPLKSKNYRKYKPQFKLETQSLNSKSNTLNDSQLGSVLIHSNF</sequence>
<reference evidence="3" key="1">
    <citation type="journal article" date="2006" name="PLoS Biol.">
        <title>Macronuclear genome sequence of the ciliate Tetrahymena thermophila, a model eukaryote.</title>
        <authorList>
            <person name="Eisen J.A."/>
            <person name="Coyne R.S."/>
            <person name="Wu M."/>
            <person name="Wu D."/>
            <person name="Thiagarajan M."/>
            <person name="Wortman J.R."/>
            <person name="Badger J.H."/>
            <person name="Ren Q."/>
            <person name="Amedeo P."/>
            <person name="Jones K.M."/>
            <person name="Tallon L.J."/>
            <person name="Delcher A.L."/>
            <person name="Salzberg S.L."/>
            <person name="Silva J.C."/>
            <person name="Haas B.J."/>
            <person name="Majoros W.H."/>
            <person name="Farzad M."/>
            <person name="Carlton J.M."/>
            <person name="Smith R.K. Jr."/>
            <person name="Garg J."/>
            <person name="Pearlman R.E."/>
            <person name="Karrer K.M."/>
            <person name="Sun L."/>
            <person name="Manning G."/>
            <person name="Elde N.C."/>
            <person name="Turkewitz A.P."/>
            <person name="Asai D.J."/>
            <person name="Wilkes D.E."/>
            <person name="Wang Y."/>
            <person name="Cai H."/>
            <person name="Collins K."/>
            <person name="Stewart B.A."/>
            <person name="Lee S.R."/>
            <person name="Wilamowska K."/>
            <person name="Weinberg Z."/>
            <person name="Ruzzo W.L."/>
            <person name="Wloga D."/>
            <person name="Gaertig J."/>
            <person name="Frankel J."/>
            <person name="Tsao C.-C."/>
            <person name="Gorovsky M.A."/>
            <person name="Keeling P.J."/>
            <person name="Waller R.F."/>
            <person name="Patron N.J."/>
            <person name="Cherry J.M."/>
            <person name="Stover N.A."/>
            <person name="Krieger C.J."/>
            <person name="del Toro C."/>
            <person name="Ryder H.F."/>
            <person name="Williamson S.C."/>
            <person name="Barbeau R.A."/>
            <person name="Hamilton E.P."/>
            <person name="Orias E."/>
        </authorList>
    </citation>
    <scope>NUCLEOTIDE SEQUENCE [LARGE SCALE GENOMIC DNA]</scope>
    <source>
        <strain evidence="3">SB210</strain>
    </source>
</reference>
<evidence type="ECO:0000256" key="1">
    <source>
        <dbReference type="SAM" id="MobiDB-lite"/>
    </source>
</evidence>
<dbReference type="EMBL" id="GG662656">
    <property type="protein sequence ID" value="EAR97943.2"/>
    <property type="molecule type" value="Genomic_DNA"/>
</dbReference>
<evidence type="ECO:0000313" key="2">
    <source>
        <dbReference type="EMBL" id="EAR97943.2"/>
    </source>
</evidence>
<feature type="compositionally biased region" description="Low complexity" evidence="1">
    <location>
        <begin position="555"/>
        <end position="569"/>
    </location>
</feature>
<dbReference type="GeneID" id="7838742"/>
<accession>I7MKA2</accession>
<name>I7MKA2_TETTS</name>
<dbReference type="KEGG" id="tet:TTHERM_00283320"/>
<dbReference type="InParanoid" id="I7MKA2"/>
<protein>
    <submittedName>
        <fullName evidence="2">Uncharacterized protein</fullName>
    </submittedName>
</protein>
<dbReference type="Proteomes" id="UP000009168">
    <property type="component" value="Unassembled WGS sequence"/>
</dbReference>
<dbReference type="RefSeq" id="XP_001018188.2">
    <property type="nucleotide sequence ID" value="XM_001018188.2"/>
</dbReference>
<proteinExistence type="predicted"/>
<evidence type="ECO:0000313" key="3">
    <source>
        <dbReference type="Proteomes" id="UP000009168"/>
    </source>
</evidence>
<dbReference type="AlphaFoldDB" id="I7MKA2"/>
<gene>
    <name evidence="2" type="ORF">TTHERM_00283320</name>
</gene>
<keyword evidence="3" id="KW-1185">Reference proteome</keyword>